<dbReference type="Proteomes" id="UP000245119">
    <property type="component" value="Linkage Group LG7"/>
</dbReference>
<organism evidence="1 2">
    <name type="scientific">Pomacea canaliculata</name>
    <name type="common">Golden apple snail</name>
    <dbReference type="NCBI Taxonomy" id="400727"/>
    <lineage>
        <taxon>Eukaryota</taxon>
        <taxon>Metazoa</taxon>
        <taxon>Spiralia</taxon>
        <taxon>Lophotrochozoa</taxon>
        <taxon>Mollusca</taxon>
        <taxon>Gastropoda</taxon>
        <taxon>Caenogastropoda</taxon>
        <taxon>Architaenioglossa</taxon>
        <taxon>Ampullarioidea</taxon>
        <taxon>Ampullariidae</taxon>
        <taxon>Pomacea</taxon>
    </lineage>
</organism>
<accession>A0A2T7P1I7</accession>
<reference evidence="1 2" key="1">
    <citation type="submission" date="2018-04" db="EMBL/GenBank/DDBJ databases">
        <title>The genome of golden apple snail Pomacea canaliculata provides insight into stress tolerance and invasive adaptation.</title>
        <authorList>
            <person name="Liu C."/>
            <person name="Liu B."/>
            <person name="Ren Y."/>
            <person name="Zhang Y."/>
            <person name="Wang H."/>
            <person name="Li S."/>
            <person name="Jiang F."/>
            <person name="Yin L."/>
            <person name="Zhang G."/>
            <person name="Qian W."/>
            <person name="Fan W."/>
        </authorList>
    </citation>
    <scope>NUCLEOTIDE SEQUENCE [LARGE SCALE GENOMIC DNA]</scope>
    <source>
        <strain evidence="1">SZHN2017</strain>
        <tissue evidence="1">Muscle</tissue>
    </source>
</reference>
<protein>
    <submittedName>
        <fullName evidence="1">Uncharacterized protein</fullName>
    </submittedName>
</protein>
<sequence>MCQMIHLLSHADSSVSFTVFPPGLRVLGYLNLVTAASILQNPQPRARGHAAGRVDIVLSPWRAKHAPQWGWRSGLRPR</sequence>
<comment type="caution">
    <text evidence="1">The sequence shown here is derived from an EMBL/GenBank/DDBJ whole genome shotgun (WGS) entry which is preliminary data.</text>
</comment>
<proteinExistence type="predicted"/>
<keyword evidence="2" id="KW-1185">Reference proteome</keyword>
<gene>
    <name evidence="1" type="ORF">C0Q70_12418</name>
</gene>
<evidence type="ECO:0000313" key="1">
    <source>
        <dbReference type="EMBL" id="PVD27263.1"/>
    </source>
</evidence>
<name>A0A2T7P1I7_POMCA</name>
<dbReference type="EMBL" id="PZQS01000007">
    <property type="protein sequence ID" value="PVD27263.1"/>
    <property type="molecule type" value="Genomic_DNA"/>
</dbReference>
<evidence type="ECO:0000313" key="2">
    <source>
        <dbReference type="Proteomes" id="UP000245119"/>
    </source>
</evidence>
<dbReference type="AlphaFoldDB" id="A0A2T7P1I7"/>